<dbReference type="OrthoDB" id="6563815at2"/>
<dbReference type="AlphaFoldDB" id="A0A2T7AUE9"/>
<keyword evidence="1" id="KW-0812">Transmembrane</keyword>
<reference evidence="2 5" key="2">
    <citation type="submission" date="2019-08" db="EMBL/GenBank/DDBJ databases">
        <title>Prevalence, distribution, and phylogeny of type two toxin-antitoxin genes possessed by Cronobacter species where C. sakazakii homologs follow sequence type lineages.</title>
        <authorList>
            <person name="Finkelstein S."/>
            <person name="Negrete F."/>
            <person name="Jang H."/>
            <person name="Gopinath G.R."/>
            <person name="Tall B.D."/>
        </authorList>
    </citation>
    <scope>NUCLEOTIDE SEQUENCE [LARGE SCALE GENOMIC DNA]</scope>
    <source>
        <strain evidence="2 5">MOD1_GK1257</strain>
    </source>
</reference>
<sequence length="205" mass="24110">MSFMQRLAGMRFYQLIIYSAEVDDDIAHRRLHQLKLKMAQRQHLPKARFIGTSSFYHVLVGSTYMMLFSAALNVAALRPPFPPLWIFGGVLWLILLMAVAFMVEKGRRSGLKLLLFAWVFHLSLSGAALGVGLVRWPFSWVFWLCWGGGVLMVWLAWRMMNSREMFTLVHWCLANKMRRVHTKELQRPSEKRALKRRKNREMRNR</sequence>
<dbReference type="Proteomes" id="UP000244378">
    <property type="component" value="Unassembled WGS sequence"/>
</dbReference>
<accession>A0A2T7AUE9</accession>
<proteinExistence type="predicted"/>
<comment type="caution">
    <text evidence="3">The sequence shown here is derived from an EMBL/GenBank/DDBJ whole genome shotgun (WGS) entry which is preliminary data.</text>
</comment>
<evidence type="ECO:0000313" key="2">
    <source>
        <dbReference type="EMBL" id="KAB0883821.1"/>
    </source>
</evidence>
<feature type="transmembrane region" description="Helical" evidence="1">
    <location>
        <begin position="115"/>
        <end position="134"/>
    </location>
</feature>
<keyword evidence="1" id="KW-0472">Membrane</keyword>
<keyword evidence="1" id="KW-1133">Transmembrane helix</keyword>
<evidence type="ECO:0000313" key="4">
    <source>
        <dbReference type="Proteomes" id="UP000244378"/>
    </source>
</evidence>
<keyword evidence="5" id="KW-1185">Reference proteome</keyword>
<reference evidence="3 4" key="1">
    <citation type="submission" date="2016-12" db="EMBL/GenBank/DDBJ databases">
        <title>Analysis of the Molecular Diversity Among Cronobacter Species Isolated from Filth Flies Using a Pan Genomic DNA Microarray.</title>
        <authorList>
            <person name="Pava-Ripoll M."/>
            <person name="Tall B."/>
            <person name="Farber J."/>
            <person name="Fanning S."/>
            <person name="Lehner A."/>
            <person name="Stephan R."/>
            <person name="Pagotto F."/>
            <person name="Iverson C."/>
            <person name="Ziobro G."/>
            <person name="Miller A."/>
            <person name="Pearson R."/>
            <person name="Yan Q."/>
            <person name="Kim M."/>
            <person name="Jeong S."/>
            <person name="Park J."/>
            <person name="Jun S."/>
            <person name="Choi H."/>
            <person name="Chung T."/>
            <person name="Yoo Y."/>
            <person name="Park E."/>
            <person name="Hwang S."/>
            <person name="Lee B."/>
            <person name="Sathyamoorthy V."/>
            <person name="Carter L."/>
            <person name="Mammel M."/>
            <person name="Jackson S."/>
            <person name="Kothary M."/>
            <person name="Patel I."/>
            <person name="Grim C."/>
            <person name="Gopinath G."/>
            <person name="Gangiredla J."/>
            <person name="Chase H."/>
        </authorList>
    </citation>
    <scope>NUCLEOTIDE SEQUENCE [LARGE SCALE GENOMIC DNA]</scope>
    <source>
        <strain evidence="3 4">MOD1-Md1s</strain>
    </source>
</reference>
<evidence type="ECO:0000313" key="3">
    <source>
        <dbReference type="EMBL" id="PUX15409.1"/>
    </source>
</evidence>
<gene>
    <name evidence="3" type="ORF">AUN14_07915</name>
    <name evidence="2" type="ORF">FZI19_05905</name>
</gene>
<evidence type="ECO:0000256" key="1">
    <source>
        <dbReference type="SAM" id="Phobius"/>
    </source>
</evidence>
<dbReference type="EMBL" id="WAGD01000013">
    <property type="protein sequence ID" value="KAB0883821.1"/>
    <property type="molecule type" value="Genomic_DNA"/>
</dbReference>
<dbReference type="SUPFAM" id="SSF103473">
    <property type="entry name" value="MFS general substrate transporter"/>
    <property type="match status" value="1"/>
</dbReference>
<feature type="transmembrane region" description="Helical" evidence="1">
    <location>
        <begin position="83"/>
        <end position="103"/>
    </location>
</feature>
<name>A0A2T7AUE9_9ENTR</name>
<feature type="transmembrane region" description="Helical" evidence="1">
    <location>
        <begin position="140"/>
        <end position="157"/>
    </location>
</feature>
<dbReference type="EMBL" id="MSAE01000014">
    <property type="protein sequence ID" value="PUX15409.1"/>
    <property type="molecule type" value="Genomic_DNA"/>
</dbReference>
<evidence type="ECO:0000313" key="5">
    <source>
        <dbReference type="Proteomes" id="UP000469927"/>
    </source>
</evidence>
<dbReference type="RefSeq" id="WP_075192908.1">
    <property type="nucleotide sequence ID" value="NZ_CP187979.1"/>
</dbReference>
<organism evidence="3 4">
    <name type="scientific">Cronobacter muytjensii</name>
    <dbReference type="NCBI Taxonomy" id="413501"/>
    <lineage>
        <taxon>Bacteria</taxon>
        <taxon>Pseudomonadati</taxon>
        <taxon>Pseudomonadota</taxon>
        <taxon>Gammaproteobacteria</taxon>
        <taxon>Enterobacterales</taxon>
        <taxon>Enterobacteriaceae</taxon>
        <taxon>Cronobacter</taxon>
    </lineage>
</organism>
<dbReference type="InterPro" id="IPR036259">
    <property type="entry name" value="MFS_trans_sf"/>
</dbReference>
<protein>
    <submittedName>
        <fullName evidence="3">Uncharacterized protein</fullName>
    </submittedName>
</protein>
<feature type="transmembrane region" description="Helical" evidence="1">
    <location>
        <begin position="55"/>
        <end position="77"/>
    </location>
</feature>
<dbReference type="Proteomes" id="UP000469927">
    <property type="component" value="Unassembled WGS sequence"/>
</dbReference>